<gene>
    <name evidence="11 14" type="primary">rnmV</name>
    <name evidence="14" type="ORF">ACFSB2_02555</name>
</gene>
<dbReference type="Pfam" id="PF13331">
    <property type="entry name" value="DUF4093"/>
    <property type="match status" value="1"/>
</dbReference>
<dbReference type="EC" id="3.1.26.8" evidence="11 12"/>
<comment type="subcellular location">
    <subcellularLocation>
        <location evidence="11">Cytoplasm</location>
    </subcellularLocation>
</comment>
<keyword evidence="5" id="KW-0479">Metal-binding</keyword>
<dbReference type="SMART" id="SM00493">
    <property type="entry name" value="TOPRIM"/>
    <property type="match status" value="1"/>
</dbReference>
<evidence type="ECO:0000313" key="15">
    <source>
        <dbReference type="Proteomes" id="UP001597079"/>
    </source>
</evidence>
<protein>
    <recommendedName>
        <fullName evidence="11 12">Ribonuclease M5</fullName>
        <ecNumber evidence="11 12">3.1.26.8</ecNumber>
    </recommendedName>
    <alternativeName>
        <fullName evidence="11">RNase M5</fullName>
    </alternativeName>
    <alternativeName>
        <fullName evidence="11">Ribosomal RNA terminal maturase M5</fullName>
    </alternativeName>
</protein>
<keyword evidence="7 11" id="KW-0255">Endonuclease</keyword>
<dbReference type="SUPFAM" id="SSF110455">
    <property type="entry name" value="Toprim domain"/>
    <property type="match status" value="1"/>
</dbReference>
<dbReference type="RefSeq" id="WP_377941043.1">
    <property type="nucleotide sequence ID" value="NZ_JBHUCX010000008.1"/>
</dbReference>
<evidence type="ECO:0000256" key="7">
    <source>
        <dbReference type="ARBA" id="ARBA00022759"/>
    </source>
</evidence>
<evidence type="ECO:0000256" key="8">
    <source>
        <dbReference type="ARBA" id="ARBA00022801"/>
    </source>
</evidence>
<keyword evidence="10 11" id="KW-0694">RNA-binding</keyword>
<dbReference type="PANTHER" id="PTHR39156:SF2">
    <property type="entry name" value="DNA PRIMASE (BACTERIAL TYPE) AND SMALL PRIMASE-LIKE PROTEINS"/>
    <property type="match status" value="1"/>
</dbReference>
<dbReference type="NCBIfam" id="TIGR00334">
    <property type="entry name" value="5S_RNA_mat_M5"/>
    <property type="match status" value="1"/>
</dbReference>
<dbReference type="InterPro" id="IPR025156">
    <property type="entry name" value="RNase_M5_C"/>
</dbReference>
<dbReference type="InterPro" id="IPR004466">
    <property type="entry name" value="RNase_M5"/>
</dbReference>
<evidence type="ECO:0000256" key="4">
    <source>
        <dbReference type="ARBA" id="ARBA00022722"/>
    </source>
</evidence>
<evidence type="ECO:0000313" key="14">
    <source>
        <dbReference type="EMBL" id="MFD1673589.1"/>
    </source>
</evidence>
<evidence type="ECO:0000256" key="1">
    <source>
        <dbReference type="ARBA" id="ARBA00022490"/>
    </source>
</evidence>
<evidence type="ECO:0000256" key="6">
    <source>
        <dbReference type="ARBA" id="ARBA00022730"/>
    </source>
</evidence>
<organism evidence="14 15">
    <name type="scientific">Alicyclobacillus fodiniaquatilis</name>
    <dbReference type="NCBI Taxonomy" id="1661150"/>
    <lineage>
        <taxon>Bacteria</taxon>
        <taxon>Bacillati</taxon>
        <taxon>Bacillota</taxon>
        <taxon>Bacilli</taxon>
        <taxon>Bacillales</taxon>
        <taxon>Alicyclobacillaceae</taxon>
        <taxon>Alicyclobacillus</taxon>
    </lineage>
</organism>
<keyword evidence="1 11" id="KW-0963">Cytoplasm</keyword>
<evidence type="ECO:0000256" key="5">
    <source>
        <dbReference type="ARBA" id="ARBA00022723"/>
    </source>
</evidence>
<keyword evidence="15" id="KW-1185">Reference proteome</keyword>
<evidence type="ECO:0000256" key="2">
    <source>
        <dbReference type="ARBA" id="ARBA00022517"/>
    </source>
</evidence>
<feature type="domain" description="Toprim" evidence="13">
    <location>
        <begin position="11"/>
        <end position="84"/>
    </location>
</feature>
<evidence type="ECO:0000259" key="13">
    <source>
        <dbReference type="SMART" id="SM00493"/>
    </source>
</evidence>
<keyword evidence="6 11" id="KW-0699">rRNA-binding</keyword>
<dbReference type="HAMAP" id="MF_01469">
    <property type="entry name" value="RNase_M5"/>
    <property type="match status" value="1"/>
</dbReference>
<sequence length="190" mass="20630">MTESSPRLQIDELIVVEGIHDRQRVEAAVNADVLVIGGDRIGQRVMDAIRRGAAHRGVIVFTDPDGAGERIRRRIDQAVPGCKHAHLPRRQAVSSHGLGVEHASVAHIQAALQRARPATSGEVRQAAFAQADMLKARLVACEEAVARRTELGDLLGIGYGNAKSFLHKLNVLGVTREQFEAALEMLDKRG</sequence>
<dbReference type="GO" id="GO:0043822">
    <property type="term" value="F:ribonuclease M5 activity"/>
    <property type="evidence" value="ECO:0007669"/>
    <property type="project" value="UniProtKB-EC"/>
</dbReference>
<dbReference type="EMBL" id="JBHUCX010000008">
    <property type="protein sequence ID" value="MFD1673589.1"/>
    <property type="molecule type" value="Genomic_DNA"/>
</dbReference>
<comment type="catalytic activity">
    <reaction evidence="11">
        <text>Endonucleolytic cleavage of RNA, removing 21 and 42 nucleotides, respectively, from the 5'- and 3'-termini of a 5S-rRNA precursor.</text>
        <dbReference type="EC" id="3.1.26.8"/>
    </reaction>
</comment>
<comment type="caution">
    <text evidence="14">The sequence shown here is derived from an EMBL/GenBank/DDBJ whole genome shotgun (WGS) entry which is preliminary data.</text>
</comment>
<proteinExistence type="inferred from homology"/>
<keyword evidence="8 11" id="KW-0378">Hydrolase</keyword>
<dbReference type="InterPro" id="IPR006171">
    <property type="entry name" value="TOPRIM_dom"/>
</dbReference>
<keyword evidence="4 11" id="KW-0540">Nuclease</keyword>
<keyword evidence="2 11" id="KW-0690">Ribosome biogenesis</keyword>
<name>A0ABW4JB66_9BACL</name>
<reference evidence="15" key="1">
    <citation type="journal article" date="2019" name="Int. J. Syst. Evol. Microbiol.">
        <title>The Global Catalogue of Microorganisms (GCM) 10K type strain sequencing project: providing services to taxonomists for standard genome sequencing and annotation.</title>
        <authorList>
            <consortium name="The Broad Institute Genomics Platform"/>
            <consortium name="The Broad Institute Genome Sequencing Center for Infectious Disease"/>
            <person name="Wu L."/>
            <person name="Ma J."/>
        </authorList>
    </citation>
    <scope>NUCLEOTIDE SEQUENCE [LARGE SCALE GENOMIC DNA]</scope>
    <source>
        <strain evidence="15">CGMCC 1.12286</strain>
    </source>
</reference>
<evidence type="ECO:0000256" key="12">
    <source>
        <dbReference type="NCBIfam" id="TIGR00334"/>
    </source>
</evidence>
<keyword evidence="9" id="KW-0460">Magnesium</keyword>
<keyword evidence="3 11" id="KW-0698">rRNA processing</keyword>
<evidence type="ECO:0000256" key="3">
    <source>
        <dbReference type="ARBA" id="ARBA00022552"/>
    </source>
</evidence>
<dbReference type="Gene3D" id="3.40.1360.10">
    <property type="match status" value="1"/>
</dbReference>
<accession>A0ABW4JB66</accession>
<dbReference type="Proteomes" id="UP001597079">
    <property type="component" value="Unassembled WGS sequence"/>
</dbReference>
<dbReference type="PANTHER" id="PTHR39156">
    <property type="entry name" value="RIBONUCLEASE M5"/>
    <property type="match status" value="1"/>
</dbReference>
<evidence type="ECO:0000256" key="11">
    <source>
        <dbReference type="HAMAP-Rule" id="MF_01469"/>
    </source>
</evidence>
<comment type="similarity">
    <text evidence="11">Belongs to the ribonuclease M5 family.</text>
</comment>
<evidence type="ECO:0000256" key="9">
    <source>
        <dbReference type="ARBA" id="ARBA00022842"/>
    </source>
</evidence>
<evidence type="ECO:0000256" key="10">
    <source>
        <dbReference type="ARBA" id="ARBA00022884"/>
    </source>
</evidence>
<comment type="function">
    <text evidence="11">Required for correct processing of both the 5' and 3' ends of 5S rRNA precursor. Cleaves both sides of a double-stranded region yielding mature 5S rRNA in one step.</text>
</comment>